<dbReference type="Pfam" id="PF02935">
    <property type="entry name" value="COX7C"/>
    <property type="match status" value="1"/>
</dbReference>
<evidence type="ECO:0000256" key="7">
    <source>
        <dbReference type="ARBA" id="ARBA00022989"/>
    </source>
</evidence>
<dbReference type="PANTHER" id="PTHR13313">
    <property type="entry name" value="CYTOCHROME C OXIDASE SUBUNIT VIIC"/>
    <property type="match status" value="1"/>
</dbReference>
<dbReference type="EMBL" id="JAULSU010000002">
    <property type="protein sequence ID" value="KAK0626332.1"/>
    <property type="molecule type" value="Genomic_DNA"/>
</dbReference>
<evidence type="ECO:0000256" key="5">
    <source>
        <dbReference type="ARBA" id="ARBA00022792"/>
    </source>
</evidence>
<gene>
    <name evidence="12" type="ORF">B0T14DRAFT_509718</name>
</gene>
<evidence type="ECO:0000256" key="8">
    <source>
        <dbReference type="ARBA" id="ARBA00023128"/>
    </source>
</evidence>
<evidence type="ECO:0000256" key="6">
    <source>
        <dbReference type="ARBA" id="ARBA00022946"/>
    </source>
</evidence>
<reference evidence="12" key="1">
    <citation type="submission" date="2023-06" db="EMBL/GenBank/DDBJ databases">
        <title>Genome-scale phylogeny and comparative genomics of the fungal order Sordariales.</title>
        <authorList>
            <consortium name="Lawrence Berkeley National Laboratory"/>
            <person name="Hensen N."/>
            <person name="Bonometti L."/>
            <person name="Westerberg I."/>
            <person name="Brannstrom I.O."/>
            <person name="Guillou S."/>
            <person name="Cros-Aarteil S."/>
            <person name="Calhoun S."/>
            <person name="Haridas S."/>
            <person name="Kuo A."/>
            <person name="Mondo S."/>
            <person name="Pangilinan J."/>
            <person name="Riley R."/>
            <person name="Labutti K."/>
            <person name="Andreopoulos B."/>
            <person name="Lipzen A."/>
            <person name="Chen C."/>
            <person name="Yanf M."/>
            <person name="Daum C."/>
            <person name="Ng V."/>
            <person name="Clum A."/>
            <person name="Steindorff A."/>
            <person name="Ohm R."/>
            <person name="Martin F."/>
            <person name="Silar P."/>
            <person name="Natvig D."/>
            <person name="Lalanne C."/>
            <person name="Gautier V."/>
            <person name="Ament-Velasquez S.L."/>
            <person name="Kruys A."/>
            <person name="Hutchinson M.I."/>
            <person name="Powell A.J."/>
            <person name="Barry K."/>
            <person name="Miller A.N."/>
            <person name="Grigoriev I.V."/>
            <person name="Debuchy R."/>
            <person name="Gladieux P."/>
            <person name="Thoren M.H."/>
            <person name="Johannesson H."/>
        </authorList>
    </citation>
    <scope>NUCLEOTIDE SEQUENCE</scope>
    <source>
        <strain evidence="12">CBS 606.72</strain>
    </source>
</reference>
<keyword evidence="6" id="KW-0809">Transit peptide</keyword>
<dbReference type="GO" id="GO:0005743">
    <property type="term" value="C:mitochondrial inner membrane"/>
    <property type="evidence" value="ECO:0007669"/>
    <property type="project" value="UniProtKB-SubCell"/>
</dbReference>
<proteinExistence type="inferred from homology"/>
<evidence type="ECO:0000256" key="11">
    <source>
        <dbReference type="SAM" id="Phobius"/>
    </source>
</evidence>
<evidence type="ECO:0000256" key="1">
    <source>
        <dbReference type="ARBA" id="ARBA00004434"/>
    </source>
</evidence>
<dbReference type="GO" id="GO:0006123">
    <property type="term" value="P:mitochondrial electron transport, cytochrome c to oxygen"/>
    <property type="evidence" value="ECO:0007669"/>
    <property type="project" value="InterPro"/>
</dbReference>
<name>A0AA40C5W8_9PEZI</name>
<dbReference type="InterPro" id="IPR004202">
    <property type="entry name" value="COX7C/Cox8"/>
</dbReference>
<keyword evidence="13" id="KW-1185">Reference proteome</keyword>
<dbReference type="Gene3D" id="4.10.49.10">
    <property type="entry name" value="Cytochrome c oxidase subunit VIIc"/>
    <property type="match status" value="1"/>
</dbReference>
<evidence type="ECO:0000256" key="9">
    <source>
        <dbReference type="ARBA" id="ARBA00023136"/>
    </source>
</evidence>
<evidence type="ECO:0000313" key="13">
    <source>
        <dbReference type="Proteomes" id="UP001175000"/>
    </source>
</evidence>
<dbReference type="AlphaFoldDB" id="A0AA40C5W8"/>
<protein>
    <recommendedName>
        <fullName evidence="10">Cytochrome c oxidase subunit 8, mitochondrial</fullName>
    </recommendedName>
</protein>
<evidence type="ECO:0000256" key="3">
    <source>
        <dbReference type="ARBA" id="ARBA00010514"/>
    </source>
</evidence>
<sequence length="210" mass="23610">MLARAVTRAAPAQRQIVARRGFQTTRAQMSSPYHYPEGPYSNLPFNTKTKFFAFRYWAFMTTGFALPFGIAGASILILVWEGVPVGFDRRAWERRNRSGERGSEEGRGGMREDMLTSNSLADVPPAFVNSRIQHRDGGKMEGLKGWCVHDRRCIEELGIGEATGERWALYMIRTDRSSSTQCFLSDCVGYELCAESACMCDEVNERIGVN</sequence>
<evidence type="ECO:0000256" key="10">
    <source>
        <dbReference type="ARBA" id="ARBA00071004"/>
    </source>
</evidence>
<comment type="similarity">
    <text evidence="3">Belongs to the cytochrome c oxidase VIIc family.</text>
</comment>
<dbReference type="PANTHER" id="PTHR13313:SF0">
    <property type="entry name" value="CYTOCHROME C OXIDASE SUBUNIT 7C, MITOCHONDRIAL"/>
    <property type="match status" value="1"/>
</dbReference>
<keyword evidence="5" id="KW-0999">Mitochondrion inner membrane</keyword>
<comment type="pathway">
    <text evidence="2">Energy metabolism; oxidative phosphorylation.</text>
</comment>
<feature type="transmembrane region" description="Helical" evidence="11">
    <location>
        <begin position="56"/>
        <end position="80"/>
    </location>
</feature>
<evidence type="ECO:0000256" key="2">
    <source>
        <dbReference type="ARBA" id="ARBA00004673"/>
    </source>
</evidence>
<keyword evidence="8" id="KW-0496">Mitochondrion</keyword>
<evidence type="ECO:0000313" key="12">
    <source>
        <dbReference type="EMBL" id="KAK0626332.1"/>
    </source>
</evidence>
<organism evidence="12 13">
    <name type="scientific">Immersiella caudata</name>
    <dbReference type="NCBI Taxonomy" id="314043"/>
    <lineage>
        <taxon>Eukaryota</taxon>
        <taxon>Fungi</taxon>
        <taxon>Dikarya</taxon>
        <taxon>Ascomycota</taxon>
        <taxon>Pezizomycotina</taxon>
        <taxon>Sordariomycetes</taxon>
        <taxon>Sordariomycetidae</taxon>
        <taxon>Sordariales</taxon>
        <taxon>Lasiosphaeriaceae</taxon>
        <taxon>Immersiella</taxon>
    </lineage>
</organism>
<accession>A0AA40C5W8</accession>
<keyword evidence="7 11" id="KW-1133">Transmembrane helix</keyword>
<dbReference type="GO" id="GO:0045277">
    <property type="term" value="C:respiratory chain complex IV"/>
    <property type="evidence" value="ECO:0007669"/>
    <property type="project" value="InterPro"/>
</dbReference>
<keyword evidence="9 11" id="KW-0472">Membrane</keyword>
<comment type="caution">
    <text evidence="12">The sequence shown here is derived from an EMBL/GenBank/DDBJ whole genome shotgun (WGS) entry which is preliminary data.</text>
</comment>
<evidence type="ECO:0000256" key="4">
    <source>
        <dbReference type="ARBA" id="ARBA00022692"/>
    </source>
</evidence>
<keyword evidence="4 11" id="KW-0812">Transmembrane</keyword>
<dbReference type="FunFam" id="4.10.49.10:FF:000001">
    <property type="entry name" value="Cytochrome c oxidase subunit 7C"/>
    <property type="match status" value="1"/>
</dbReference>
<comment type="subcellular location">
    <subcellularLocation>
        <location evidence="1">Mitochondrion inner membrane</location>
        <topology evidence="1">Single-pass membrane protein</topology>
    </subcellularLocation>
</comment>
<dbReference type="InterPro" id="IPR036636">
    <property type="entry name" value="COX7C/Cox8_sf"/>
</dbReference>
<dbReference type="Proteomes" id="UP001175000">
    <property type="component" value="Unassembled WGS sequence"/>
</dbReference>